<proteinExistence type="predicted"/>
<organism evidence="1 2">
    <name type="scientific">Fluviicola chungangensis</name>
    <dbReference type="NCBI Taxonomy" id="2597671"/>
    <lineage>
        <taxon>Bacteria</taxon>
        <taxon>Pseudomonadati</taxon>
        <taxon>Bacteroidota</taxon>
        <taxon>Flavobacteriia</taxon>
        <taxon>Flavobacteriales</taxon>
        <taxon>Crocinitomicaceae</taxon>
        <taxon>Fluviicola</taxon>
    </lineage>
</organism>
<protein>
    <recommendedName>
        <fullName evidence="3">Lipoprotein</fullName>
    </recommendedName>
</protein>
<dbReference type="OrthoDB" id="752131at2"/>
<dbReference type="Proteomes" id="UP000316008">
    <property type="component" value="Unassembled WGS sequence"/>
</dbReference>
<evidence type="ECO:0008006" key="3">
    <source>
        <dbReference type="Google" id="ProtNLM"/>
    </source>
</evidence>
<accession>A0A556MJ96</accession>
<sequence length="263" mass="29743">MKKYIFPLLLIGLVSCGSDNSGEKKTEEKKTIVKQFKNEAEMDRQVLELKKITESSGITANSLHYEKSDGEMIEVIGHLDTTNVLQIIEEQFSEGSGKTNGTRYYFLNNGKPFVIQELIDQVNGGNEAVFIDRISYYNEKGKIIKTKERSASFQDDINSMKYKPAPLHPLSSKRAMDALNSQKEFATTFQGFVNQDMFSYIILGPDDPNGFTTALRLDFKDQLINILASDPEKYIGVNVKVNFEVHNDRGFEFQVYAGGKFVD</sequence>
<name>A0A556MJ96_9FLAO</name>
<comment type="caution">
    <text evidence="1">The sequence shown here is derived from an EMBL/GenBank/DDBJ whole genome shotgun (WGS) entry which is preliminary data.</text>
</comment>
<gene>
    <name evidence="1" type="ORF">FO442_16930</name>
</gene>
<evidence type="ECO:0000313" key="2">
    <source>
        <dbReference type="Proteomes" id="UP000316008"/>
    </source>
</evidence>
<dbReference type="EMBL" id="VLPL01000010">
    <property type="protein sequence ID" value="TSJ39990.1"/>
    <property type="molecule type" value="Genomic_DNA"/>
</dbReference>
<dbReference type="AlphaFoldDB" id="A0A556MJ96"/>
<dbReference type="PROSITE" id="PS51257">
    <property type="entry name" value="PROKAR_LIPOPROTEIN"/>
    <property type="match status" value="1"/>
</dbReference>
<keyword evidence="2" id="KW-1185">Reference proteome</keyword>
<reference evidence="1 2" key="1">
    <citation type="submission" date="2019-07" db="EMBL/GenBank/DDBJ databases">
        <authorList>
            <person name="Huq M.A."/>
        </authorList>
    </citation>
    <scope>NUCLEOTIDE SEQUENCE [LARGE SCALE GENOMIC DNA]</scope>
    <source>
        <strain evidence="1 2">MAH-3</strain>
    </source>
</reference>
<dbReference type="RefSeq" id="WP_144334406.1">
    <property type="nucleotide sequence ID" value="NZ_VLPL01000010.1"/>
</dbReference>
<evidence type="ECO:0000313" key="1">
    <source>
        <dbReference type="EMBL" id="TSJ39990.1"/>
    </source>
</evidence>